<accession>A0ABZ0HX12</accession>
<dbReference type="NCBIfam" id="TIGR01550">
    <property type="entry name" value="DOC_P1"/>
    <property type="match status" value="1"/>
</dbReference>
<dbReference type="InterPro" id="IPR036597">
    <property type="entry name" value="Fido-like_dom_sf"/>
</dbReference>
<dbReference type="InterPro" id="IPR053737">
    <property type="entry name" value="Type_II_TA_Toxin"/>
</dbReference>
<dbReference type="Gene3D" id="1.20.120.1870">
    <property type="entry name" value="Fic/DOC protein, Fido domain"/>
    <property type="match status" value="1"/>
</dbReference>
<evidence type="ECO:0000313" key="3">
    <source>
        <dbReference type="Proteomes" id="UP001626536"/>
    </source>
</evidence>
<dbReference type="PIRSF" id="PIRSF018297">
    <property type="entry name" value="Doc"/>
    <property type="match status" value="1"/>
</dbReference>
<dbReference type="Proteomes" id="UP001626536">
    <property type="component" value="Chromosome"/>
</dbReference>
<organism evidence="2 3">
    <name type="scientific">Methylocapsa polymorpha</name>
    <dbReference type="NCBI Taxonomy" id="3080828"/>
    <lineage>
        <taxon>Bacteria</taxon>
        <taxon>Pseudomonadati</taxon>
        <taxon>Pseudomonadota</taxon>
        <taxon>Alphaproteobacteria</taxon>
        <taxon>Hyphomicrobiales</taxon>
        <taxon>Beijerinckiaceae</taxon>
        <taxon>Methylocapsa</taxon>
    </lineage>
</organism>
<sequence length="132" mass="14271">MKAEPRWISKKALLLLHEMSLAEFGGERGIRDEGLLDSALARPQNLYAYQTESSVAVLAASYAYGIARNHAFVDGNKRAAFLSIGLFLGVNGYRLAADPMSAVQAIFDLAAGALDERALSVWIEGNMELQGP</sequence>
<reference evidence="2 3" key="1">
    <citation type="submission" date="2023-10" db="EMBL/GenBank/DDBJ databases">
        <title>Novel methanotroph of the genus Methylocapsa from a subarctic wetland.</title>
        <authorList>
            <person name="Belova S.E."/>
            <person name="Oshkin I.Y."/>
            <person name="Miroshnikov K."/>
            <person name="Dedysh S.N."/>
        </authorList>
    </citation>
    <scope>NUCLEOTIDE SEQUENCE [LARGE SCALE GENOMIC DNA]</scope>
    <source>
        <strain evidence="2 3">RX1</strain>
    </source>
</reference>
<dbReference type="PANTHER" id="PTHR39426:SF1">
    <property type="entry name" value="HOMOLOGY TO DEATH-ON-CURING PROTEIN OF PHAGE P1"/>
    <property type="match status" value="1"/>
</dbReference>
<dbReference type="SUPFAM" id="SSF140931">
    <property type="entry name" value="Fic-like"/>
    <property type="match status" value="1"/>
</dbReference>
<name>A0ABZ0HX12_9HYPH</name>
<evidence type="ECO:0000259" key="1">
    <source>
        <dbReference type="PROSITE" id="PS51459"/>
    </source>
</evidence>
<protein>
    <submittedName>
        <fullName evidence="2">Type II toxin-antitoxin system death-on-curing family toxin</fullName>
    </submittedName>
</protein>
<dbReference type="PANTHER" id="PTHR39426">
    <property type="entry name" value="HOMOLOGY TO DEATH-ON-CURING PROTEIN OF PHAGE P1"/>
    <property type="match status" value="1"/>
</dbReference>
<dbReference type="EMBL" id="CP136862">
    <property type="protein sequence ID" value="WOJ91326.1"/>
    <property type="molecule type" value="Genomic_DNA"/>
</dbReference>
<dbReference type="InterPro" id="IPR003812">
    <property type="entry name" value="Fido"/>
</dbReference>
<gene>
    <name evidence="2" type="ORF">RZS28_08755</name>
</gene>
<feature type="domain" description="Fido" evidence="1">
    <location>
        <begin position="8"/>
        <end position="125"/>
    </location>
</feature>
<evidence type="ECO:0000313" key="2">
    <source>
        <dbReference type="EMBL" id="WOJ91326.1"/>
    </source>
</evidence>
<keyword evidence="3" id="KW-1185">Reference proteome</keyword>
<proteinExistence type="predicted"/>
<dbReference type="InterPro" id="IPR006440">
    <property type="entry name" value="Doc"/>
</dbReference>
<dbReference type="RefSeq" id="WP_407340922.1">
    <property type="nucleotide sequence ID" value="NZ_CP136862.1"/>
</dbReference>
<dbReference type="PROSITE" id="PS51459">
    <property type="entry name" value="FIDO"/>
    <property type="match status" value="1"/>
</dbReference>
<dbReference type="Pfam" id="PF02661">
    <property type="entry name" value="Fic"/>
    <property type="match status" value="1"/>
</dbReference>